<organism evidence="1 2">
    <name type="scientific">Vitis vinifera</name>
    <name type="common">Grape</name>
    <dbReference type="NCBI Taxonomy" id="29760"/>
    <lineage>
        <taxon>Eukaryota</taxon>
        <taxon>Viridiplantae</taxon>
        <taxon>Streptophyta</taxon>
        <taxon>Embryophyta</taxon>
        <taxon>Tracheophyta</taxon>
        <taxon>Spermatophyta</taxon>
        <taxon>Magnoliopsida</taxon>
        <taxon>eudicotyledons</taxon>
        <taxon>Gunneridae</taxon>
        <taxon>Pentapetalae</taxon>
        <taxon>rosids</taxon>
        <taxon>Vitales</taxon>
        <taxon>Vitaceae</taxon>
        <taxon>Viteae</taxon>
        <taxon>Vitis</taxon>
    </lineage>
</organism>
<evidence type="ECO:0000313" key="2">
    <source>
        <dbReference type="Proteomes" id="UP000288805"/>
    </source>
</evidence>
<reference evidence="1 2" key="1">
    <citation type="journal article" date="2018" name="PLoS Genet.">
        <title>Population sequencing reveals clonal diversity and ancestral inbreeding in the grapevine cultivar Chardonnay.</title>
        <authorList>
            <person name="Roach M.J."/>
            <person name="Johnson D.L."/>
            <person name="Bohlmann J."/>
            <person name="van Vuuren H.J."/>
            <person name="Jones S.J."/>
            <person name="Pretorius I.S."/>
            <person name="Schmidt S.A."/>
            <person name="Borneman A.R."/>
        </authorList>
    </citation>
    <scope>NUCLEOTIDE SEQUENCE [LARGE SCALE GENOMIC DNA]</scope>
    <source>
        <strain evidence="2">cv. Chardonnay</strain>
        <tissue evidence="1">Leaf</tissue>
    </source>
</reference>
<evidence type="ECO:0000313" key="1">
    <source>
        <dbReference type="EMBL" id="RVW76304.1"/>
    </source>
</evidence>
<sequence>MANSHRRGNYLAKIKSNGTYLSEEHEIQGVWLVLSRICLTKPGDWHRSLNGLDFERIGGEDVAKLEKAFSVEEVMGFLREFHEYGRFVRSLNVTFLVLVVKKGEVEDFRDFRPISLVGGLYKLLAKVLATRLKKVVDTLLKSNEKGVLCKLDIEKAEKWAGWIRWCISTVMLSVLVNGTPSGFFHITMGLRQGNLLSLYLFVIGMKALSSLINKAVTGRFLIGCWVKGMGEDEAQITHLMFTDGREFEGFGLELNCKVGHFPPPTWGFP</sequence>
<dbReference type="Proteomes" id="UP000288805">
    <property type="component" value="Unassembled WGS sequence"/>
</dbReference>
<dbReference type="InterPro" id="IPR052343">
    <property type="entry name" value="Retrotransposon-Effector_Assoc"/>
</dbReference>
<gene>
    <name evidence="1" type="ORF">CK203_057677</name>
</gene>
<dbReference type="PANTHER" id="PTHR46890:SF1">
    <property type="entry name" value="REVERSE TRANSCRIPTASE DOMAIN-CONTAINING PROTEIN"/>
    <property type="match status" value="1"/>
</dbReference>
<dbReference type="PANTHER" id="PTHR46890">
    <property type="entry name" value="NON-LTR RETROLELEMENT REVERSE TRANSCRIPTASE-LIKE PROTEIN-RELATED"/>
    <property type="match status" value="1"/>
</dbReference>
<dbReference type="EMBL" id="QGNW01000332">
    <property type="protein sequence ID" value="RVW76304.1"/>
    <property type="molecule type" value="Genomic_DNA"/>
</dbReference>
<evidence type="ECO:0008006" key="3">
    <source>
        <dbReference type="Google" id="ProtNLM"/>
    </source>
</evidence>
<name>A0A438GVT2_VITVI</name>
<comment type="caution">
    <text evidence="1">The sequence shown here is derived from an EMBL/GenBank/DDBJ whole genome shotgun (WGS) entry which is preliminary data.</text>
</comment>
<accession>A0A438GVT2</accession>
<proteinExistence type="predicted"/>
<dbReference type="AlphaFoldDB" id="A0A438GVT2"/>
<protein>
    <recommendedName>
        <fullName evidence="3">Reverse transcriptase domain-containing protein</fullName>
    </recommendedName>
</protein>